<reference evidence="3 4" key="1">
    <citation type="submission" date="2024-01" db="EMBL/GenBank/DDBJ databases">
        <title>Genome insights into Plantactinospora veratri sp. nov.</title>
        <authorList>
            <person name="Wang L."/>
        </authorList>
    </citation>
    <scope>NUCLEOTIDE SEQUENCE [LARGE SCALE GENOMIC DNA]</scope>
    <source>
        <strain evidence="3 4">NEAU-FHS4</strain>
    </source>
</reference>
<accession>A0ABU7SQ04</accession>
<sequence length="279" mass="28789">MSSSLPRMDRPLPRTDRRDSGRAPSGGGLPGAVASEWTKLWSVRSVWWCLLSSALLMAATAGQLAIYVANGNTDDDPVNDRGVLAVGRIAVDAVELTQFAVIALALLVITSEYANGTIRTTLQWIPSRSRLLLAKTTVVAGVTLGTGVLLGVLGAAVAAPVLGEWGRFEPAESVGDVLGLAGYLALIAVFTLGLGAALRSAVGTLVTVFLLLAVVPATLRLPDLGPLNAIADALPGSAGLHFLRGESESYPAVAGLLILIGWAVAALLAGLAVLRRRDA</sequence>
<keyword evidence="2" id="KW-0812">Transmembrane</keyword>
<name>A0ABU7SQ04_9ACTN</name>
<protein>
    <submittedName>
        <fullName evidence="3">ABC transporter permease</fullName>
    </submittedName>
</protein>
<feature type="transmembrane region" description="Helical" evidence="2">
    <location>
        <begin position="131"/>
        <end position="157"/>
    </location>
</feature>
<feature type="transmembrane region" description="Helical" evidence="2">
    <location>
        <begin position="46"/>
        <end position="69"/>
    </location>
</feature>
<dbReference type="EMBL" id="JAZGQL010000042">
    <property type="protein sequence ID" value="MEE6312049.1"/>
    <property type="molecule type" value="Genomic_DNA"/>
</dbReference>
<keyword evidence="4" id="KW-1185">Reference proteome</keyword>
<keyword evidence="2" id="KW-1133">Transmembrane helix</keyword>
<dbReference type="Pfam" id="PF12730">
    <property type="entry name" value="ABC2_membrane_4"/>
    <property type="match status" value="1"/>
</dbReference>
<organism evidence="3 4">
    <name type="scientific">Plantactinospora veratri</name>
    <dbReference type="NCBI Taxonomy" id="1436122"/>
    <lineage>
        <taxon>Bacteria</taxon>
        <taxon>Bacillati</taxon>
        <taxon>Actinomycetota</taxon>
        <taxon>Actinomycetes</taxon>
        <taxon>Micromonosporales</taxon>
        <taxon>Micromonosporaceae</taxon>
        <taxon>Plantactinospora</taxon>
    </lineage>
</organism>
<comment type="caution">
    <text evidence="3">The sequence shown here is derived from an EMBL/GenBank/DDBJ whole genome shotgun (WGS) entry which is preliminary data.</text>
</comment>
<dbReference type="Proteomes" id="UP001339911">
    <property type="component" value="Unassembled WGS sequence"/>
</dbReference>
<evidence type="ECO:0000256" key="2">
    <source>
        <dbReference type="SAM" id="Phobius"/>
    </source>
</evidence>
<feature type="region of interest" description="Disordered" evidence="1">
    <location>
        <begin position="1"/>
        <end position="30"/>
    </location>
</feature>
<evidence type="ECO:0000313" key="4">
    <source>
        <dbReference type="Proteomes" id="UP001339911"/>
    </source>
</evidence>
<dbReference type="RefSeq" id="WP_331211928.1">
    <property type="nucleotide sequence ID" value="NZ_JAZGQL010000042.1"/>
</dbReference>
<keyword evidence="2" id="KW-0472">Membrane</keyword>
<proteinExistence type="predicted"/>
<feature type="transmembrane region" description="Helical" evidence="2">
    <location>
        <begin position="89"/>
        <end position="110"/>
    </location>
</feature>
<feature type="transmembrane region" description="Helical" evidence="2">
    <location>
        <begin position="201"/>
        <end position="219"/>
    </location>
</feature>
<feature type="compositionally biased region" description="Basic and acidic residues" evidence="1">
    <location>
        <begin position="7"/>
        <end position="21"/>
    </location>
</feature>
<feature type="transmembrane region" description="Helical" evidence="2">
    <location>
        <begin position="177"/>
        <end position="194"/>
    </location>
</feature>
<evidence type="ECO:0000256" key="1">
    <source>
        <dbReference type="SAM" id="MobiDB-lite"/>
    </source>
</evidence>
<evidence type="ECO:0000313" key="3">
    <source>
        <dbReference type="EMBL" id="MEE6312049.1"/>
    </source>
</evidence>
<gene>
    <name evidence="3" type="ORF">V1634_35090</name>
</gene>
<feature type="transmembrane region" description="Helical" evidence="2">
    <location>
        <begin position="252"/>
        <end position="274"/>
    </location>
</feature>